<feature type="compositionally biased region" description="Polar residues" evidence="1">
    <location>
        <begin position="8"/>
        <end position="22"/>
    </location>
</feature>
<dbReference type="InterPro" id="IPR027330">
    <property type="entry name" value="TPX2_central_dom"/>
</dbReference>
<protein>
    <recommendedName>
        <fullName evidence="2">TPX2 central domain-containing protein</fullName>
    </recommendedName>
</protein>
<evidence type="ECO:0000313" key="4">
    <source>
        <dbReference type="Proteomes" id="UP000594263"/>
    </source>
</evidence>
<proteinExistence type="predicted"/>
<dbReference type="EnsemblPlants" id="Kaladp0404s0001.1.v1.1">
    <property type="protein sequence ID" value="Kaladp0404s0001.1.v1.1"/>
    <property type="gene ID" value="Kaladp0404s0001.v1.1"/>
</dbReference>
<dbReference type="GO" id="GO:0030295">
    <property type="term" value="F:protein kinase activator activity"/>
    <property type="evidence" value="ECO:0007669"/>
    <property type="project" value="TreeGrafter"/>
</dbReference>
<keyword evidence="4" id="KW-1185">Reference proteome</keyword>
<dbReference type="GO" id="GO:0008017">
    <property type="term" value="F:microtubule binding"/>
    <property type="evidence" value="ECO:0007669"/>
    <property type="project" value="TreeGrafter"/>
</dbReference>
<dbReference type="Pfam" id="PF12214">
    <property type="entry name" value="TPX2_importin"/>
    <property type="match status" value="1"/>
</dbReference>
<dbReference type="Proteomes" id="UP000594263">
    <property type="component" value="Unplaced"/>
</dbReference>
<name>A0A7N0VBS6_KALFE</name>
<dbReference type="PANTHER" id="PTHR14326">
    <property type="entry name" value="TARGETING PROTEIN FOR XKLP2"/>
    <property type="match status" value="1"/>
</dbReference>
<dbReference type="GO" id="GO:0090307">
    <property type="term" value="P:mitotic spindle assembly"/>
    <property type="evidence" value="ECO:0007669"/>
    <property type="project" value="TreeGrafter"/>
</dbReference>
<evidence type="ECO:0000256" key="1">
    <source>
        <dbReference type="SAM" id="MobiDB-lite"/>
    </source>
</evidence>
<reference evidence="3" key="1">
    <citation type="submission" date="2021-01" db="UniProtKB">
        <authorList>
            <consortium name="EnsemblPlants"/>
        </authorList>
    </citation>
    <scope>IDENTIFICATION</scope>
</reference>
<dbReference type="InterPro" id="IPR009675">
    <property type="entry name" value="TPX2_fam"/>
</dbReference>
<feature type="domain" description="TPX2 central" evidence="2">
    <location>
        <begin position="111"/>
        <end position="195"/>
    </location>
</feature>
<dbReference type="AlphaFoldDB" id="A0A7N0VBS6"/>
<dbReference type="Gramene" id="Kaladp0404s0001.1.v1.1">
    <property type="protein sequence ID" value="Kaladp0404s0001.1.v1.1"/>
    <property type="gene ID" value="Kaladp0404s0001.v1.1"/>
</dbReference>
<evidence type="ECO:0000259" key="2">
    <source>
        <dbReference type="Pfam" id="PF12214"/>
    </source>
</evidence>
<feature type="region of interest" description="Disordered" evidence="1">
    <location>
        <begin position="1"/>
        <end position="26"/>
    </location>
</feature>
<sequence length="222" mass="25105">MSVGLASPKSTAKKTMTLSKGSTLMKPTASHLAKLNHRKEVSKTLRPQKQCVKGIEKSLRNSVIQDQATKRQKLEIGYLRKAAQLNHQTSFSHKKSIEVAHLDRRSVDVKKVTIPREPKLETARRALIRSYKCRDAAEQDCDTKSSTHSFKALPLNKKILQSPSLPFRKKTAPLTPEFQEFRFITSERAMEHSSENVCVGIPFYVSAVNIYIDIIRISLVMC</sequence>
<organism evidence="3 4">
    <name type="scientific">Kalanchoe fedtschenkoi</name>
    <name type="common">Lavender scallops</name>
    <name type="synonym">South American air plant</name>
    <dbReference type="NCBI Taxonomy" id="63787"/>
    <lineage>
        <taxon>Eukaryota</taxon>
        <taxon>Viridiplantae</taxon>
        <taxon>Streptophyta</taxon>
        <taxon>Embryophyta</taxon>
        <taxon>Tracheophyta</taxon>
        <taxon>Spermatophyta</taxon>
        <taxon>Magnoliopsida</taxon>
        <taxon>eudicotyledons</taxon>
        <taxon>Gunneridae</taxon>
        <taxon>Pentapetalae</taxon>
        <taxon>Saxifragales</taxon>
        <taxon>Crassulaceae</taxon>
        <taxon>Kalanchoe</taxon>
    </lineage>
</organism>
<dbReference type="GO" id="GO:0005819">
    <property type="term" value="C:spindle"/>
    <property type="evidence" value="ECO:0007669"/>
    <property type="project" value="InterPro"/>
</dbReference>
<evidence type="ECO:0000313" key="3">
    <source>
        <dbReference type="EnsemblPlants" id="Kaladp0404s0001.1.v1.1"/>
    </source>
</evidence>
<dbReference type="GO" id="GO:0005880">
    <property type="term" value="C:nuclear microtubule"/>
    <property type="evidence" value="ECO:0007669"/>
    <property type="project" value="TreeGrafter"/>
</dbReference>
<dbReference type="PANTHER" id="PTHR14326:SF15">
    <property type="entry name" value="OS06G0130200 PROTEIN"/>
    <property type="match status" value="1"/>
</dbReference>
<dbReference type="GO" id="GO:0060236">
    <property type="term" value="P:regulation of mitotic spindle organization"/>
    <property type="evidence" value="ECO:0007669"/>
    <property type="project" value="InterPro"/>
</dbReference>
<accession>A0A7N0VBS6</accession>